<comment type="similarity">
    <text evidence="1 4">Belongs to the 5-formyltetrahydrofolate cyclo-ligase family.</text>
</comment>
<protein>
    <recommendedName>
        <fullName evidence="4">5-formyltetrahydrofolate cyclo-ligase</fullName>
        <ecNumber evidence="4">6.3.3.2</ecNumber>
    </recommendedName>
</protein>
<comment type="cofactor">
    <cofactor evidence="4">
        <name>Mg(2+)</name>
        <dbReference type="ChEBI" id="CHEBI:18420"/>
    </cofactor>
</comment>
<reference evidence="5 6" key="1">
    <citation type="submission" date="2024-09" db="EMBL/GenBank/DDBJ databases">
        <authorList>
            <person name="Sun Q."/>
            <person name="Mori K."/>
        </authorList>
    </citation>
    <scope>NUCLEOTIDE SEQUENCE [LARGE SCALE GENOMIC DNA]</scope>
    <source>
        <strain evidence="5 6">NCAIM B.02529</strain>
    </source>
</reference>
<dbReference type="InterPro" id="IPR024185">
    <property type="entry name" value="FTHF_cligase-like_sf"/>
</dbReference>
<dbReference type="EMBL" id="JBHLTP010000003">
    <property type="protein sequence ID" value="MFC0522607.1"/>
    <property type="molecule type" value="Genomic_DNA"/>
</dbReference>
<evidence type="ECO:0000313" key="6">
    <source>
        <dbReference type="Proteomes" id="UP001589836"/>
    </source>
</evidence>
<keyword evidence="5" id="KW-0436">Ligase</keyword>
<evidence type="ECO:0000256" key="1">
    <source>
        <dbReference type="ARBA" id="ARBA00010638"/>
    </source>
</evidence>
<dbReference type="RefSeq" id="WP_377345129.1">
    <property type="nucleotide sequence ID" value="NZ_JBHLTP010000003.1"/>
</dbReference>
<dbReference type="PANTHER" id="PTHR23407">
    <property type="entry name" value="ATPASE INHIBITOR/5-FORMYLTETRAHYDROFOLATE CYCLO-LIGASE"/>
    <property type="match status" value="1"/>
</dbReference>
<dbReference type="InterPro" id="IPR037171">
    <property type="entry name" value="NagB/RpiA_transferase-like"/>
</dbReference>
<dbReference type="Pfam" id="PF01812">
    <property type="entry name" value="5-FTHF_cyc-lig"/>
    <property type="match status" value="1"/>
</dbReference>
<name>A0ABV6LJT1_9BACI</name>
<evidence type="ECO:0000256" key="4">
    <source>
        <dbReference type="RuleBase" id="RU361279"/>
    </source>
</evidence>
<keyword evidence="3 4" id="KW-0067">ATP-binding</keyword>
<evidence type="ECO:0000256" key="3">
    <source>
        <dbReference type="ARBA" id="ARBA00022840"/>
    </source>
</evidence>
<keyword evidence="4" id="KW-0479">Metal-binding</keyword>
<dbReference type="PANTHER" id="PTHR23407:SF1">
    <property type="entry name" value="5-FORMYLTETRAHYDROFOLATE CYCLO-LIGASE"/>
    <property type="match status" value="1"/>
</dbReference>
<dbReference type="SUPFAM" id="SSF100950">
    <property type="entry name" value="NagB/RpiA/CoA transferase-like"/>
    <property type="match status" value="1"/>
</dbReference>
<comment type="caution">
    <text evidence="5">The sequence shown here is derived from an EMBL/GenBank/DDBJ whole genome shotgun (WGS) entry which is preliminary data.</text>
</comment>
<evidence type="ECO:0000313" key="5">
    <source>
        <dbReference type="EMBL" id="MFC0522607.1"/>
    </source>
</evidence>
<comment type="catalytic activity">
    <reaction evidence="4">
        <text>(6S)-5-formyl-5,6,7,8-tetrahydrofolate + ATP = (6R)-5,10-methenyltetrahydrofolate + ADP + phosphate</text>
        <dbReference type="Rhea" id="RHEA:10488"/>
        <dbReference type="ChEBI" id="CHEBI:30616"/>
        <dbReference type="ChEBI" id="CHEBI:43474"/>
        <dbReference type="ChEBI" id="CHEBI:57455"/>
        <dbReference type="ChEBI" id="CHEBI:57457"/>
        <dbReference type="ChEBI" id="CHEBI:456216"/>
        <dbReference type="EC" id="6.3.3.2"/>
    </reaction>
</comment>
<dbReference type="InterPro" id="IPR002698">
    <property type="entry name" value="FTHF_cligase"/>
</dbReference>
<gene>
    <name evidence="5" type="ORF">ACFFGV_03270</name>
</gene>
<keyword evidence="6" id="KW-1185">Reference proteome</keyword>
<dbReference type="EC" id="6.3.3.2" evidence="4"/>
<dbReference type="Gene3D" id="3.40.50.10420">
    <property type="entry name" value="NagB/RpiA/CoA transferase-like"/>
    <property type="match status" value="1"/>
</dbReference>
<sequence>MKKRLRKKGIQLLKGMEAIERQELSVSIMDNLFQTSMWKRADVIGTTIPQEHELDTTILIHKAWEEGKKIAVPKCYPERNELLFYTLTSFEQLEIVFYGLKEPKVELTKECSKEAIDLMIVPGLLFDYSGYRIGYGGGYYDRYLSDFPNTTVALAANAQVTENLPFETFDIPVDHLVTEKGKLY</sequence>
<proteinExistence type="inferred from homology"/>
<organism evidence="5 6">
    <name type="scientific">Pontibacillus salicampi</name>
    <dbReference type="NCBI Taxonomy" id="1449801"/>
    <lineage>
        <taxon>Bacteria</taxon>
        <taxon>Bacillati</taxon>
        <taxon>Bacillota</taxon>
        <taxon>Bacilli</taxon>
        <taxon>Bacillales</taxon>
        <taxon>Bacillaceae</taxon>
        <taxon>Pontibacillus</taxon>
    </lineage>
</organism>
<accession>A0ABV6LJT1</accession>
<dbReference type="PIRSF" id="PIRSF006806">
    <property type="entry name" value="FTHF_cligase"/>
    <property type="match status" value="1"/>
</dbReference>
<keyword evidence="2 4" id="KW-0547">Nucleotide-binding</keyword>
<evidence type="ECO:0000256" key="2">
    <source>
        <dbReference type="ARBA" id="ARBA00022741"/>
    </source>
</evidence>
<dbReference type="NCBIfam" id="TIGR02727">
    <property type="entry name" value="MTHFS_bact"/>
    <property type="match status" value="1"/>
</dbReference>
<keyword evidence="4" id="KW-0460">Magnesium</keyword>
<dbReference type="GO" id="GO:0030272">
    <property type="term" value="F:5-formyltetrahydrofolate cyclo-ligase activity"/>
    <property type="evidence" value="ECO:0007669"/>
    <property type="project" value="UniProtKB-EC"/>
</dbReference>
<dbReference type="Proteomes" id="UP001589836">
    <property type="component" value="Unassembled WGS sequence"/>
</dbReference>